<proteinExistence type="predicted"/>
<sequence length="106" mass="11432">MQQSGWSENDVLAKAQELHSGDKNGYFNLMSEWVAVCYQPRYGIQVGGKTDSGSSGSKRAHESVASARVGTLGKTSHVARGVKPKAKGGNTKARRGKPVYEKNDSY</sequence>
<dbReference type="Proteomes" id="UP000032141">
    <property type="component" value="Chromosome C5"/>
</dbReference>
<dbReference type="Gramene" id="Bo5g098380.1">
    <property type="protein sequence ID" value="Bo5g098380.1"/>
    <property type="gene ID" value="Bo5g098380"/>
</dbReference>
<feature type="compositionally biased region" description="Basic residues" evidence="1">
    <location>
        <begin position="80"/>
        <end position="97"/>
    </location>
</feature>
<evidence type="ECO:0000256" key="1">
    <source>
        <dbReference type="SAM" id="MobiDB-lite"/>
    </source>
</evidence>
<name>A0A0D3CHC7_BRAOL</name>
<reference evidence="2" key="2">
    <citation type="submission" date="2015-03" db="UniProtKB">
        <authorList>
            <consortium name="EnsemblPlants"/>
        </authorList>
    </citation>
    <scope>IDENTIFICATION</scope>
</reference>
<keyword evidence="3" id="KW-1185">Reference proteome</keyword>
<accession>A0A0D3CHC7</accession>
<dbReference type="EnsemblPlants" id="Bo5g098380.1">
    <property type="protein sequence ID" value="Bo5g098380.1"/>
    <property type="gene ID" value="Bo5g098380"/>
</dbReference>
<protein>
    <submittedName>
        <fullName evidence="2">Uncharacterized protein</fullName>
    </submittedName>
</protein>
<feature type="compositionally biased region" description="Low complexity" evidence="1">
    <location>
        <begin position="47"/>
        <end position="57"/>
    </location>
</feature>
<evidence type="ECO:0000313" key="3">
    <source>
        <dbReference type="Proteomes" id="UP000032141"/>
    </source>
</evidence>
<reference evidence="2 3" key="1">
    <citation type="journal article" date="2014" name="Genome Biol.">
        <title>Transcriptome and methylome profiling reveals relics of genome dominance in the mesopolyploid Brassica oleracea.</title>
        <authorList>
            <person name="Parkin I.A."/>
            <person name="Koh C."/>
            <person name="Tang H."/>
            <person name="Robinson S.J."/>
            <person name="Kagale S."/>
            <person name="Clarke W.E."/>
            <person name="Town C.D."/>
            <person name="Nixon J."/>
            <person name="Krishnakumar V."/>
            <person name="Bidwell S.L."/>
            <person name="Denoeud F."/>
            <person name="Belcram H."/>
            <person name="Links M.G."/>
            <person name="Just J."/>
            <person name="Clarke C."/>
            <person name="Bender T."/>
            <person name="Huebert T."/>
            <person name="Mason A.S."/>
            <person name="Pires J.C."/>
            <person name="Barker G."/>
            <person name="Moore J."/>
            <person name="Walley P.G."/>
            <person name="Manoli S."/>
            <person name="Batley J."/>
            <person name="Edwards D."/>
            <person name="Nelson M.N."/>
            <person name="Wang X."/>
            <person name="Paterson A.H."/>
            <person name="King G."/>
            <person name="Bancroft I."/>
            <person name="Chalhoub B."/>
            <person name="Sharpe A.G."/>
        </authorList>
    </citation>
    <scope>NUCLEOTIDE SEQUENCE</scope>
    <source>
        <strain evidence="2 3">cv. TO1000</strain>
    </source>
</reference>
<dbReference type="HOGENOM" id="CLU_2226908_0_0_1"/>
<evidence type="ECO:0000313" key="2">
    <source>
        <dbReference type="EnsemblPlants" id="Bo5g098380.1"/>
    </source>
</evidence>
<dbReference type="AlphaFoldDB" id="A0A0D3CHC7"/>
<feature type="region of interest" description="Disordered" evidence="1">
    <location>
        <begin position="47"/>
        <end position="106"/>
    </location>
</feature>
<organism evidence="2 3">
    <name type="scientific">Brassica oleracea var. oleracea</name>
    <dbReference type="NCBI Taxonomy" id="109376"/>
    <lineage>
        <taxon>Eukaryota</taxon>
        <taxon>Viridiplantae</taxon>
        <taxon>Streptophyta</taxon>
        <taxon>Embryophyta</taxon>
        <taxon>Tracheophyta</taxon>
        <taxon>Spermatophyta</taxon>
        <taxon>Magnoliopsida</taxon>
        <taxon>eudicotyledons</taxon>
        <taxon>Gunneridae</taxon>
        <taxon>Pentapetalae</taxon>
        <taxon>rosids</taxon>
        <taxon>malvids</taxon>
        <taxon>Brassicales</taxon>
        <taxon>Brassicaceae</taxon>
        <taxon>Brassiceae</taxon>
        <taxon>Brassica</taxon>
    </lineage>
</organism>